<dbReference type="Gene3D" id="3.30.43.20">
    <property type="match status" value="1"/>
</dbReference>
<keyword evidence="3" id="KW-1185">Reference proteome</keyword>
<dbReference type="PANTHER" id="PTHR46696">
    <property type="entry name" value="P450, PUTATIVE (EUROFUNG)-RELATED"/>
    <property type="match status" value="1"/>
</dbReference>
<sequence length="176" mass="20412">MARDWQSLNEYTLFCRGRLANPYPLYHQLRSEDPVHWSERANSWILTRYDDVRFALQHDPRLTAERLSLLLAQLPREVQAEVEPLRRLLSTWMQYYDPPDHTRLRSLVNRAFTPGTLERLRPRIEAIAEDLLEAVRAKGRLDVISEFAYPLRPSRLPSCWGCPPRTGTGSSAGPTT</sequence>
<comment type="caution">
    <text evidence="2">The sequence shown here is derived from an EMBL/GenBank/DDBJ whole genome shotgun (WGS) entry which is preliminary data.</text>
</comment>
<accession>A0AA35SEX0</accession>
<dbReference type="GO" id="GO:0016705">
    <property type="term" value="F:oxidoreductase activity, acting on paired donors, with incorporation or reduction of molecular oxygen"/>
    <property type="evidence" value="ECO:0007669"/>
    <property type="project" value="InterPro"/>
</dbReference>
<dbReference type="InterPro" id="IPR036396">
    <property type="entry name" value="Cyt_P450_sf"/>
</dbReference>
<reference evidence="2" key="1">
    <citation type="submission" date="2023-03" db="EMBL/GenBank/DDBJ databases">
        <authorList>
            <person name="Steffen K."/>
            <person name="Cardenas P."/>
        </authorList>
    </citation>
    <scope>NUCLEOTIDE SEQUENCE</scope>
</reference>
<dbReference type="GO" id="GO:0004497">
    <property type="term" value="F:monooxygenase activity"/>
    <property type="evidence" value="ECO:0007669"/>
    <property type="project" value="InterPro"/>
</dbReference>
<comment type="similarity">
    <text evidence="1">Belongs to the cytochrome P450 family.</text>
</comment>
<dbReference type="EMBL" id="CASHTH010002304">
    <property type="protein sequence ID" value="CAI8027888.1"/>
    <property type="molecule type" value="Genomic_DNA"/>
</dbReference>
<name>A0AA35SEX0_GEOBA</name>
<gene>
    <name evidence="2" type="ORF">GBAR_LOCUS15881</name>
</gene>
<dbReference type="PANTHER" id="PTHR46696:SF1">
    <property type="entry name" value="CYTOCHROME P450 YJIB-RELATED"/>
    <property type="match status" value="1"/>
</dbReference>
<protein>
    <submittedName>
        <fullName evidence="2">Polyketide biosynthesis cytochrome P450 PksS</fullName>
    </submittedName>
</protein>
<dbReference type="Proteomes" id="UP001174909">
    <property type="component" value="Unassembled WGS sequence"/>
</dbReference>
<dbReference type="Gene3D" id="1.10.630.10">
    <property type="entry name" value="Cytochrome P450"/>
    <property type="match status" value="1"/>
</dbReference>
<evidence type="ECO:0000256" key="1">
    <source>
        <dbReference type="ARBA" id="ARBA00010617"/>
    </source>
</evidence>
<organism evidence="2 3">
    <name type="scientific">Geodia barretti</name>
    <name type="common">Barrett's horny sponge</name>
    <dbReference type="NCBI Taxonomy" id="519541"/>
    <lineage>
        <taxon>Eukaryota</taxon>
        <taxon>Metazoa</taxon>
        <taxon>Porifera</taxon>
        <taxon>Demospongiae</taxon>
        <taxon>Heteroscleromorpha</taxon>
        <taxon>Tetractinellida</taxon>
        <taxon>Astrophorina</taxon>
        <taxon>Geodiidae</taxon>
        <taxon>Geodia</taxon>
    </lineage>
</organism>
<dbReference type="GO" id="GO:0020037">
    <property type="term" value="F:heme binding"/>
    <property type="evidence" value="ECO:0007669"/>
    <property type="project" value="InterPro"/>
</dbReference>
<dbReference type="GO" id="GO:0005506">
    <property type="term" value="F:iron ion binding"/>
    <property type="evidence" value="ECO:0007669"/>
    <property type="project" value="InterPro"/>
</dbReference>
<dbReference type="AlphaFoldDB" id="A0AA35SEX0"/>
<evidence type="ECO:0000313" key="3">
    <source>
        <dbReference type="Proteomes" id="UP001174909"/>
    </source>
</evidence>
<proteinExistence type="inferred from homology"/>
<dbReference type="SUPFAM" id="SSF48264">
    <property type="entry name" value="Cytochrome P450"/>
    <property type="match status" value="1"/>
</dbReference>
<evidence type="ECO:0000313" key="2">
    <source>
        <dbReference type="EMBL" id="CAI8027888.1"/>
    </source>
</evidence>